<reference evidence="1 2" key="1">
    <citation type="submission" date="2018-05" db="EMBL/GenBank/DDBJ databases">
        <title>Genomic Encyclopedia of Archaeal and Bacterial Type Strains, Phase II (KMG-II): from individual species to whole genera.</title>
        <authorList>
            <person name="Goeker M."/>
        </authorList>
    </citation>
    <scope>NUCLEOTIDE SEQUENCE [LARGE SCALE GENOMIC DNA]</scope>
    <source>
        <strain evidence="1 2">DSM 22637</strain>
    </source>
</reference>
<dbReference type="Gene3D" id="2.30.320.10">
    <property type="entry name" value="YwqG-like"/>
    <property type="match status" value="1"/>
</dbReference>
<proteinExistence type="predicted"/>
<gene>
    <name evidence="1" type="ORF">LX78_02934</name>
</gene>
<keyword evidence="2" id="KW-1185">Reference proteome</keyword>
<dbReference type="AlphaFoldDB" id="A0A316DGX3"/>
<dbReference type="PANTHER" id="PTHR36436">
    <property type="entry name" value="SLL5081 PROTEIN"/>
    <property type="match status" value="1"/>
</dbReference>
<dbReference type="PANTHER" id="PTHR36436:SF6">
    <property type="entry name" value="SLL5081 PROTEIN"/>
    <property type="match status" value="1"/>
</dbReference>
<dbReference type="EMBL" id="QGGP01000015">
    <property type="protein sequence ID" value="PWK16878.1"/>
    <property type="molecule type" value="Genomic_DNA"/>
</dbReference>
<accession>A0A316DGX3</accession>
<evidence type="ECO:0000313" key="2">
    <source>
        <dbReference type="Proteomes" id="UP000245430"/>
    </source>
</evidence>
<protein>
    <submittedName>
        <fullName evidence="1">Uncharacterized protein YwqG</fullName>
    </submittedName>
</protein>
<sequence length="299" mass="35403">MFSFRKNNLDKIKTFIRTSEEIEIEETDKEKLIKMIRPTVGINTKASNDKTLKVGKSKIGGKPDLPKEFEWPRANGKPMLFCAQYNLSELTKFDQENILPNKGFFYIFLSLDEEWKEFNGVNQEFKFVYSESENIIRTEFPKDLEENQSFKTAIIEYFEFYTIPHDENYNLFEFDKKYDDFSFYFLQPTQLFMIEELYHDTDNLHQILGHDRSIQSSVVYEFASKELGLYGAESSEHQKRWNDILELSKTYELLLQLDCYDSNTDLSKYGGSGTYYFGLSKTDLENKEFNNIKMSFQMT</sequence>
<comment type="caution">
    <text evidence="1">The sequence shown here is derived from an EMBL/GenBank/DDBJ whole genome shotgun (WGS) entry which is preliminary data.</text>
</comment>
<dbReference type="Proteomes" id="UP000245430">
    <property type="component" value="Unassembled WGS sequence"/>
</dbReference>
<name>A0A316DGX3_9FLAO</name>
<organism evidence="1 2">
    <name type="scientific">Xanthomarina spongicola</name>
    <dbReference type="NCBI Taxonomy" id="570520"/>
    <lineage>
        <taxon>Bacteria</taxon>
        <taxon>Pseudomonadati</taxon>
        <taxon>Bacteroidota</taxon>
        <taxon>Flavobacteriia</taxon>
        <taxon>Flavobacteriales</taxon>
        <taxon>Flavobacteriaceae</taxon>
        <taxon>Xanthomarina</taxon>
    </lineage>
</organism>
<dbReference type="OrthoDB" id="8856529at2"/>
<dbReference type="InterPro" id="IPR015315">
    <property type="entry name" value="DUF1963"/>
</dbReference>
<dbReference type="Pfam" id="PF09234">
    <property type="entry name" value="DUF1963"/>
    <property type="match status" value="1"/>
</dbReference>
<dbReference type="InterPro" id="IPR035948">
    <property type="entry name" value="YwqG-like_sf"/>
</dbReference>
<dbReference type="RefSeq" id="WP_109683506.1">
    <property type="nucleotide sequence ID" value="NZ_QGGP01000015.1"/>
</dbReference>
<dbReference type="SUPFAM" id="SSF103032">
    <property type="entry name" value="Hypothetical protein YwqG"/>
    <property type="match status" value="1"/>
</dbReference>
<evidence type="ECO:0000313" key="1">
    <source>
        <dbReference type="EMBL" id="PWK16878.1"/>
    </source>
</evidence>